<reference evidence="1 2" key="1">
    <citation type="submission" date="2018-03" db="EMBL/GenBank/DDBJ databases">
        <title>Genomic Encyclopedia of Archaeal and Bacterial Type Strains, Phase II (KMG-II): from individual species to whole genera.</title>
        <authorList>
            <person name="Goeker M."/>
        </authorList>
    </citation>
    <scope>NUCLEOTIDE SEQUENCE [LARGE SCALE GENOMIC DNA]</scope>
    <source>
        <strain evidence="1 2">DSM 45348</strain>
    </source>
</reference>
<sequence>MWLNANGKELQWFLESATVYWEKNLPKPADDAVIVVEAFHQDIRVNLRNLAFANAIRRLHPARMVVLTGVEDQWMKTLWSGFDVDVVRKVSEAFAASEVIDVWERVRRSEAPARDEETIVAYTDATYCRLAKVPRLPEDYRSRPDYRLRHAYATRLADYYGELMRRNVVALVTSHVDYDQWGLAAEAARRARVPIIHTQQTGCLKAYGLYPETDTGTGTFREELTRQIGDVFETQVWTRREELRSSAELVAWRAKVNLGRPSWWRGGVTASVDLNNPAERARLRTHVVDRLGFDPARPVVTVFNHAVSDALGTNRELFPSLADWFADTAAHAAENTGAQWLFLDHPSQALYDSTGFFDSLAAKYKRVKHLAFRPSATLSKNALWSLTDLGVTVRGSVSNELPAYGIPVIQAGWSEWSSCGLSTVVDDQDAYWKTLEQSITAIRDGAELVTEEQVRRARLWLWLYRSGTDVVTPLVPQWEVWPADTLLKTMRATFRHIEADADPLFTAVERMWTRREPMLTRTDFRA</sequence>
<proteinExistence type="predicted"/>
<keyword evidence="2" id="KW-1185">Reference proteome</keyword>
<dbReference type="Proteomes" id="UP000239209">
    <property type="component" value="Unassembled WGS sequence"/>
</dbReference>
<comment type="caution">
    <text evidence="1">The sequence shown here is derived from an EMBL/GenBank/DDBJ whole genome shotgun (WGS) entry which is preliminary data.</text>
</comment>
<dbReference type="EMBL" id="PVZG01000006">
    <property type="protein sequence ID" value="PRY29602.1"/>
    <property type="molecule type" value="Genomic_DNA"/>
</dbReference>
<dbReference type="SUPFAM" id="SSF53756">
    <property type="entry name" value="UDP-Glycosyltransferase/glycogen phosphorylase"/>
    <property type="match status" value="1"/>
</dbReference>
<dbReference type="AlphaFoldDB" id="A0A2T0S850"/>
<organism evidence="1 2">
    <name type="scientific">Pseudosporangium ferrugineum</name>
    <dbReference type="NCBI Taxonomy" id="439699"/>
    <lineage>
        <taxon>Bacteria</taxon>
        <taxon>Bacillati</taxon>
        <taxon>Actinomycetota</taxon>
        <taxon>Actinomycetes</taxon>
        <taxon>Micromonosporales</taxon>
        <taxon>Micromonosporaceae</taxon>
        <taxon>Pseudosporangium</taxon>
    </lineage>
</organism>
<accession>A0A2T0S850</accession>
<dbReference type="OrthoDB" id="3796897at2"/>
<evidence type="ECO:0000313" key="2">
    <source>
        <dbReference type="Proteomes" id="UP000239209"/>
    </source>
</evidence>
<evidence type="ECO:0000313" key="1">
    <source>
        <dbReference type="EMBL" id="PRY29602.1"/>
    </source>
</evidence>
<dbReference type="RefSeq" id="WP_106127225.1">
    <property type="nucleotide sequence ID" value="NZ_PVZG01000006.1"/>
</dbReference>
<gene>
    <name evidence="1" type="ORF">CLV70_106323</name>
</gene>
<name>A0A2T0S850_9ACTN</name>
<protein>
    <submittedName>
        <fullName evidence="1">Uncharacterized protein</fullName>
    </submittedName>
</protein>